<dbReference type="PANTHER" id="PTHR47990">
    <property type="entry name" value="2-OXOGLUTARATE (2OG) AND FE(II)-DEPENDENT OXYGENASE SUPERFAMILY PROTEIN-RELATED"/>
    <property type="match status" value="1"/>
</dbReference>
<dbReference type="Gene3D" id="2.60.120.330">
    <property type="entry name" value="B-lactam Antibiotic, Isopenicillin N Synthase, Chain"/>
    <property type="match status" value="1"/>
</dbReference>
<evidence type="ECO:0000256" key="2">
    <source>
        <dbReference type="ARBA" id="ARBA00023004"/>
    </source>
</evidence>
<dbReference type="PROSITE" id="PS51471">
    <property type="entry name" value="FE2OG_OXY"/>
    <property type="match status" value="1"/>
</dbReference>
<evidence type="ECO:0000256" key="6">
    <source>
        <dbReference type="RuleBase" id="RU003682"/>
    </source>
</evidence>
<evidence type="ECO:0000259" key="7">
    <source>
        <dbReference type="PROSITE" id="PS51471"/>
    </source>
</evidence>
<name>A0ABD2YQ51_9GENT</name>
<dbReference type="AlphaFoldDB" id="A0ABD2YQ51"/>
<evidence type="ECO:0000313" key="8">
    <source>
        <dbReference type="EMBL" id="KAL3508834.1"/>
    </source>
</evidence>
<dbReference type="GO" id="GO:0016706">
    <property type="term" value="F:2-oxoglutarate-dependent dioxygenase activity"/>
    <property type="evidence" value="ECO:0007669"/>
    <property type="project" value="UniProtKB-ARBA"/>
</dbReference>
<dbReference type="EMBL" id="JBJUIK010000012">
    <property type="protein sequence ID" value="KAL3508834.1"/>
    <property type="molecule type" value="Genomic_DNA"/>
</dbReference>
<evidence type="ECO:0000256" key="3">
    <source>
        <dbReference type="ARBA" id="ARBA00054658"/>
    </source>
</evidence>
<dbReference type="GO" id="GO:0046872">
    <property type="term" value="F:metal ion binding"/>
    <property type="evidence" value="ECO:0007669"/>
    <property type="project" value="UniProtKB-KW"/>
</dbReference>
<keyword evidence="1 6" id="KW-0479">Metal-binding</keyword>
<organism evidence="8 9">
    <name type="scientific">Cinchona calisaya</name>
    <dbReference type="NCBI Taxonomy" id="153742"/>
    <lineage>
        <taxon>Eukaryota</taxon>
        <taxon>Viridiplantae</taxon>
        <taxon>Streptophyta</taxon>
        <taxon>Embryophyta</taxon>
        <taxon>Tracheophyta</taxon>
        <taxon>Spermatophyta</taxon>
        <taxon>Magnoliopsida</taxon>
        <taxon>eudicotyledons</taxon>
        <taxon>Gunneridae</taxon>
        <taxon>Pentapetalae</taxon>
        <taxon>asterids</taxon>
        <taxon>lamiids</taxon>
        <taxon>Gentianales</taxon>
        <taxon>Rubiaceae</taxon>
        <taxon>Cinchonoideae</taxon>
        <taxon>Cinchoneae</taxon>
        <taxon>Cinchona</taxon>
    </lineage>
</organism>
<comment type="function">
    <text evidence="3">2-oxoglutarate-dependent dioxygenase essential for auxin catabolism and maintenance of auxin homeostasis in reproductive organs. Catalyzes the irreversible oxidation of indole-3-acetic acid (IAA) to the biologically inactive 2-oxoindole-3-acetic acid (OxIAA).</text>
</comment>
<keyword evidence="6" id="KW-0560">Oxidoreductase</keyword>
<dbReference type="InterPro" id="IPR026992">
    <property type="entry name" value="DIOX_N"/>
</dbReference>
<dbReference type="GO" id="GO:0009805">
    <property type="term" value="P:coumarin biosynthetic process"/>
    <property type="evidence" value="ECO:0007669"/>
    <property type="project" value="UniProtKB-ARBA"/>
</dbReference>
<dbReference type="InterPro" id="IPR005123">
    <property type="entry name" value="Oxoglu/Fe-dep_dioxygenase_dom"/>
</dbReference>
<dbReference type="Pfam" id="PF03171">
    <property type="entry name" value="2OG-FeII_Oxy"/>
    <property type="match status" value="1"/>
</dbReference>
<dbReference type="GO" id="GO:0002238">
    <property type="term" value="P:response to molecule of fungal origin"/>
    <property type="evidence" value="ECO:0007669"/>
    <property type="project" value="UniProtKB-ARBA"/>
</dbReference>
<dbReference type="SUPFAM" id="SSF51197">
    <property type="entry name" value="Clavaminate synthase-like"/>
    <property type="match status" value="1"/>
</dbReference>
<evidence type="ECO:0000313" key="9">
    <source>
        <dbReference type="Proteomes" id="UP001630127"/>
    </source>
</evidence>
<keyword evidence="9" id="KW-1185">Reference proteome</keyword>
<reference evidence="8 9" key="1">
    <citation type="submission" date="2024-11" db="EMBL/GenBank/DDBJ databases">
        <title>A near-complete genome assembly of Cinchona calisaya.</title>
        <authorList>
            <person name="Lian D.C."/>
            <person name="Zhao X.W."/>
            <person name="Wei L."/>
        </authorList>
    </citation>
    <scope>NUCLEOTIDE SEQUENCE [LARGE SCALE GENOMIC DNA]</scope>
    <source>
        <tissue evidence="8">Nenye</tissue>
    </source>
</reference>
<dbReference type="Proteomes" id="UP001630127">
    <property type="component" value="Unassembled WGS sequence"/>
</dbReference>
<evidence type="ECO:0000256" key="1">
    <source>
        <dbReference type="ARBA" id="ARBA00022723"/>
    </source>
</evidence>
<dbReference type="InterPro" id="IPR050231">
    <property type="entry name" value="Iron_ascorbate_oxido_reductase"/>
</dbReference>
<dbReference type="InterPro" id="IPR044861">
    <property type="entry name" value="IPNS-like_FE2OG_OXY"/>
</dbReference>
<protein>
    <recommendedName>
        <fullName evidence="4">2-oxoglutarate-dependent dioxygenase DAO</fullName>
    </recommendedName>
    <alternativeName>
        <fullName evidence="5">Protein DIOXYGENASE FOR AUXIN OXIDATION</fullName>
    </alternativeName>
</protein>
<keyword evidence="2 6" id="KW-0408">Iron</keyword>
<feature type="domain" description="Fe2OG dioxygenase" evidence="7">
    <location>
        <begin position="148"/>
        <end position="250"/>
    </location>
</feature>
<gene>
    <name evidence="8" type="ORF">ACH5RR_028235</name>
</gene>
<comment type="similarity">
    <text evidence="6">Belongs to the iron/ascorbate-dependent oxidoreductase family.</text>
</comment>
<evidence type="ECO:0000256" key="5">
    <source>
        <dbReference type="ARBA" id="ARBA00076740"/>
    </source>
</evidence>
<dbReference type="InterPro" id="IPR027443">
    <property type="entry name" value="IPNS-like_sf"/>
</dbReference>
<comment type="caution">
    <text evidence="8">The sequence shown here is derived from an EMBL/GenBank/DDBJ whole genome shotgun (WGS) entry which is preliminary data.</text>
</comment>
<dbReference type="FunFam" id="2.60.120.330:FF:000017">
    <property type="entry name" value="2-oxoglutarate-dependent dioxygenase DAO"/>
    <property type="match status" value="1"/>
</dbReference>
<proteinExistence type="inferred from homology"/>
<accession>A0ABD2YQ51</accession>
<dbReference type="Pfam" id="PF14226">
    <property type="entry name" value="DIOX_N"/>
    <property type="match status" value="1"/>
</dbReference>
<sequence length="305" mass="34209">MENERVPIIDMQELSGLTEKIVKACEEWGCFRLLNHGVSLKLLSEMKTVCRSLLDLPLEIKKENSPPGHAGQIYRPPNEANRYFEGLSISDMTSPAAVDDFFTQVGVTPQQREIILKYSQALHDLAKYLGGKIVEGLGLSGVDRFKDWPCQFQMNKYNYSPETVGSIGAIMHSDPGFLTVLQDDELVNGLEVVNKFTGDLVSVDPIPGTLVVNLGDVAKVWSNGRFYNVKHRVQCYQPNIRISIALFVLGARDKKVEAPVELEDSEHPRLYIPFDFEEYRKLRVSTKSPTGEALELFRATNSVST</sequence>
<evidence type="ECO:0000256" key="4">
    <source>
        <dbReference type="ARBA" id="ARBA00074102"/>
    </source>
</evidence>